<name>M4Z7P0_9BRAD</name>
<keyword evidence="3" id="KW-1185">Reference proteome</keyword>
<dbReference type="EMBL" id="AP012603">
    <property type="protein sequence ID" value="BAM89578.1"/>
    <property type="molecule type" value="Genomic_DNA"/>
</dbReference>
<keyword evidence="2" id="KW-0378">Hydrolase</keyword>
<feature type="region of interest" description="Disordered" evidence="1">
    <location>
        <begin position="68"/>
        <end position="118"/>
    </location>
</feature>
<dbReference type="AlphaFoldDB" id="M4Z7P0"/>
<protein>
    <submittedName>
        <fullName evidence="2">Putative membrane carboxypeptidase/penicillin-binding protein</fullName>
    </submittedName>
</protein>
<reference evidence="2 3" key="1">
    <citation type="journal article" date="2013" name="Appl. Environ. Microbiol.">
        <title>Genome analysis suggests that the soil oligotrophic bacterium Agromonas oligotrophica (Bradyrhizobium oligotrophicum) is a nitrogen-fixing symbiont of Aeschynomene indica.</title>
        <authorList>
            <person name="Okubo T."/>
            <person name="Fukushima S."/>
            <person name="Itakura M."/>
            <person name="Oshima K."/>
            <person name="Longtonglang A."/>
            <person name="Teaumroong N."/>
            <person name="Mitsui H."/>
            <person name="Hattori M."/>
            <person name="Hattori R."/>
            <person name="Hattori T."/>
            <person name="Minamisawa K."/>
        </authorList>
    </citation>
    <scope>NUCLEOTIDE SEQUENCE [LARGE SCALE GENOMIC DNA]</scope>
    <source>
        <strain evidence="2 3">S58</strain>
    </source>
</reference>
<dbReference type="GO" id="GO:0004180">
    <property type="term" value="F:carboxypeptidase activity"/>
    <property type="evidence" value="ECO:0007669"/>
    <property type="project" value="UniProtKB-KW"/>
</dbReference>
<dbReference type="InterPro" id="IPR012338">
    <property type="entry name" value="Beta-lactam/transpept-like"/>
</dbReference>
<gene>
    <name evidence="2" type="ORF">S58_35850</name>
</gene>
<dbReference type="PATRIC" id="fig|1245469.3.peg.3656"/>
<evidence type="ECO:0000256" key="1">
    <source>
        <dbReference type="SAM" id="MobiDB-lite"/>
    </source>
</evidence>
<proteinExistence type="predicted"/>
<dbReference type="STRING" id="1245469.S58_35850"/>
<dbReference type="Gene3D" id="3.40.710.10">
    <property type="entry name" value="DD-peptidase/beta-lactamase superfamily"/>
    <property type="match status" value="1"/>
</dbReference>
<organism evidence="2 3">
    <name type="scientific">Bradyrhizobium oligotrophicum S58</name>
    <dbReference type="NCBI Taxonomy" id="1245469"/>
    <lineage>
        <taxon>Bacteria</taxon>
        <taxon>Pseudomonadati</taxon>
        <taxon>Pseudomonadota</taxon>
        <taxon>Alphaproteobacteria</taxon>
        <taxon>Hyphomicrobiales</taxon>
        <taxon>Nitrobacteraceae</taxon>
        <taxon>Bradyrhizobium</taxon>
    </lineage>
</organism>
<dbReference type="eggNOG" id="COG5009">
    <property type="taxonomic scope" value="Bacteria"/>
</dbReference>
<keyword evidence="2" id="KW-0645">Protease</keyword>
<evidence type="ECO:0000313" key="3">
    <source>
        <dbReference type="Proteomes" id="UP000011841"/>
    </source>
</evidence>
<dbReference type="Proteomes" id="UP000011841">
    <property type="component" value="Chromosome"/>
</dbReference>
<dbReference type="SUPFAM" id="SSF56601">
    <property type="entry name" value="beta-lactamase/transpeptidase-like"/>
    <property type="match status" value="1"/>
</dbReference>
<evidence type="ECO:0000313" key="2">
    <source>
        <dbReference type="EMBL" id="BAM89578.1"/>
    </source>
</evidence>
<sequence length="118" mass="12019">MLHSTAPDAYALAQCGKPFSAARIAAPVARDFMKLALADKPATPFKMPAGIKLVRVDSKTGMRAVPGQTSGVILEPFKPGTAPPDGYSALGDSDPNRAPSPPVSPADPGAVMGTGGLY</sequence>
<dbReference type="HOGENOM" id="CLU_2068605_0_0_5"/>
<dbReference type="KEGG" id="aol:S58_35850"/>
<keyword evidence="2" id="KW-0121">Carboxypeptidase</keyword>
<accession>M4Z7P0</accession>